<accession>A0A4R6FU42</accession>
<evidence type="ECO:0000256" key="3">
    <source>
        <dbReference type="ARBA" id="ARBA00022448"/>
    </source>
</evidence>
<dbReference type="GO" id="GO:0008324">
    <property type="term" value="F:monoatomic cation transmembrane transporter activity"/>
    <property type="evidence" value="ECO:0007669"/>
    <property type="project" value="InterPro"/>
</dbReference>
<evidence type="ECO:0000256" key="1">
    <source>
        <dbReference type="ARBA" id="ARBA00004651"/>
    </source>
</evidence>
<dbReference type="Gene3D" id="3.30.70.1440">
    <property type="entry name" value="Multidrug efflux transporter AcrB pore domain"/>
    <property type="match status" value="1"/>
</dbReference>
<dbReference type="InterPro" id="IPR004763">
    <property type="entry name" value="CusA-like"/>
</dbReference>
<dbReference type="Gene3D" id="1.20.1640.10">
    <property type="entry name" value="Multidrug efflux transporter AcrB transmembrane domain"/>
    <property type="match status" value="3"/>
</dbReference>
<dbReference type="Pfam" id="PF00873">
    <property type="entry name" value="ACR_tran"/>
    <property type="match status" value="1"/>
</dbReference>
<dbReference type="Gene3D" id="3.30.70.1430">
    <property type="entry name" value="Multidrug efflux transporter AcrB pore domain"/>
    <property type="match status" value="2"/>
</dbReference>
<evidence type="ECO:0000256" key="4">
    <source>
        <dbReference type="ARBA" id="ARBA00022475"/>
    </source>
</evidence>
<feature type="transmembrane region" description="Helical" evidence="9">
    <location>
        <begin position="562"/>
        <end position="582"/>
    </location>
</feature>
<keyword evidence="4" id="KW-1003">Cell membrane</keyword>
<feature type="transmembrane region" description="Helical" evidence="9">
    <location>
        <begin position="956"/>
        <end position="980"/>
    </location>
</feature>
<evidence type="ECO:0000256" key="6">
    <source>
        <dbReference type="ARBA" id="ARBA00022989"/>
    </source>
</evidence>
<keyword evidence="7 9" id="KW-0472">Membrane</keyword>
<evidence type="ECO:0000256" key="8">
    <source>
        <dbReference type="SAM" id="MobiDB-lite"/>
    </source>
</evidence>
<feature type="region of interest" description="Disordered" evidence="8">
    <location>
        <begin position="152"/>
        <end position="174"/>
    </location>
</feature>
<feature type="transmembrane region" description="Helical" evidence="9">
    <location>
        <begin position="1001"/>
        <end position="1021"/>
    </location>
</feature>
<protein>
    <submittedName>
        <fullName evidence="10">Cobalt-zinc-cadmium resistance protein CzcA</fullName>
    </submittedName>
</protein>
<dbReference type="Proteomes" id="UP000295493">
    <property type="component" value="Unassembled WGS sequence"/>
</dbReference>
<organism evidence="10 11">
    <name type="scientific">Stakelama pacifica</name>
    <dbReference type="NCBI Taxonomy" id="517720"/>
    <lineage>
        <taxon>Bacteria</taxon>
        <taxon>Pseudomonadati</taxon>
        <taxon>Pseudomonadota</taxon>
        <taxon>Alphaproteobacteria</taxon>
        <taxon>Sphingomonadales</taxon>
        <taxon>Sphingomonadaceae</taxon>
        <taxon>Stakelama</taxon>
    </lineage>
</organism>
<evidence type="ECO:0000256" key="7">
    <source>
        <dbReference type="ARBA" id="ARBA00023136"/>
    </source>
</evidence>
<evidence type="ECO:0000313" key="10">
    <source>
        <dbReference type="EMBL" id="TDN85323.1"/>
    </source>
</evidence>
<feature type="transmembrane region" description="Helical" evidence="9">
    <location>
        <begin position="477"/>
        <end position="496"/>
    </location>
</feature>
<dbReference type="OrthoDB" id="9758757at2"/>
<name>A0A4R6FU42_9SPHN</name>
<dbReference type="GO" id="GO:0005886">
    <property type="term" value="C:plasma membrane"/>
    <property type="evidence" value="ECO:0007669"/>
    <property type="project" value="UniProtKB-SubCell"/>
</dbReference>
<comment type="similarity">
    <text evidence="2">Belongs to the resistance-nodulation-cell division (RND) (TC 2.A.6) family.</text>
</comment>
<dbReference type="GO" id="GO:0042910">
    <property type="term" value="F:xenobiotic transmembrane transporter activity"/>
    <property type="evidence" value="ECO:0007669"/>
    <property type="project" value="TreeGrafter"/>
</dbReference>
<dbReference type="EMBL" id="SNWD01000002">
    <property type="protein sequence ID" value="TDN85323.1"/>
    <property type="molecule type" value="Genomic_DNA"/>
</dbReference>
<dbReference type="NCBIfam" id="TIGR00914">
    <property type="entry name" value="2A0601"/>
    <property type="match status" value="1"/>
</dbReference>
<keyword evidence="5 9" id="KW-0812">Transmembrane</keyword>
<comment type="caution">
    <text evidence="10">The sequence shown here is derived from an EMBL/GenBank/DDBJ whole genome shotgun (WGS) entry which is preliminary data.</text>
</comment>
<sequence length="1078" mass="115888">MLAKLIDGSVRHRYLVLFIIAAIAAFGLFQLKKLPIDAVPDITNNQVQINSVAPELSPVNMEKLVTFPVETSLAGIPGLETTRSITRNGFSQVVAIFSDDTDIYFARQQVGERLNQIGDALPQGVQPTMGPISTGLGEVLMWSIRYAEPGTKDAKVRDGKPGPQSDGSYITPEGQRLTTETAKAAYLRTVQDWIVALQMRTVPGIAGVDSIGGYQKKYLVQPDPAKLSSYGLSFMDVADALERNNLSVGANYVNRGGEAFLARVDARITSIDQIENAVIADRAGVPIRLSDVASVSIGGELRTGAASENGNQAVIGTALMLLGENSRAVAQDAGERLEQIRPSLPPGVELQVVLDRSKLVNATIETIQKNLTEGALLVIVSLFLLLGNFRAAIISALVIPFSFLMMAIGMNWLKVPGNLMSLGALDFGLIVDGTVIIVENFLRRMAERQEHEGRLLNVGERLEEVAGSVKEMIRPSLFGQAIILMVFAPLLTFTGVEGKTFSPMAITVMLALVAAFILSMTLVPALLAVVIRGRVAEKEVRAIAWLKDRYARGLPRALARPWVTIGTGVAVFALSLVVFQFVGREFIPQLDEKDFAVSAIRIPSTSLEQSAKMQRDVERALMSVPEVDYVFSKTGTAEVASDPMPPNRSDSFVMLKPEEEWPDPDLSKAELAKKLDAKLQPLVGNAFSFTQPIEMRFNELISGVRGTVAISLYGDDLDQMATTSEQIARVLQSIDGAADVQADQTGGFPTLDFRFDRAAISGLGLQVEDVAKTVSAALGGREAGVVFEGDRRFDVVVRMPDATRDNIDAIGAIPVMLPQEASAGRHSVPLRQLVDFKEVEGINQISRVNGKRRVVIQSNVRGRDVGTFVAEAQAKVRSQVDLPAGMYLEWGGQFQSLQAASQRLMIVIPIAAVLIFVLLLMALESIGMAAAIFAAVPLAISGGIFALFLTGQLFSISAAVGFIVLFGVSVLNGLVMMTSIQARLKSGMEVGEAIEGGAMERFRSVLMTAIVPSLGFVPMAIAHGTGAEVQKPLAITVIGGLITATILTLFVLPAISKLVLGRRRKEAATELHHEPANA</sequence>
<dbReference type="Gene3D" id="3.30.2090.10">
    <property type="entry name" value="Multidrug efflux transporter AcrB TolC docking domain, DN and DC subdomains"/>
    <property type="match status" value="2"/>
</dbReference>
<gene>
    <name evidence="10" type="ORF">EV664_10228</name>
</gene>
<evidence type="ECO:0000256" key="5">
    <source>
        <dbReference type="ARBA" id="ARBA00022692"/>
    </source>
</evidence>
<dbReference type="SUPFAM" id="SSF82693">
    <property type="entry name" value="Multidrug efflux transporter AcrB pore domain, PN1, PN2, PC1 and PC2 subdomains"/>
    <property type="match status" value="3"/>
</dbReference>
<reference evidence="10 11" key="1">
    <citation type="submission" date="2019-03" db="EMBL/GenBank/DDBJ databases">
        <title>Genomic Encyclopedia of Type Strains, Phase IV (KMG-IV): sequencing the most valuable type-strain genomes for metagenomic binning, comparative biology and taxonomic classification.</title>
        <authorList>
            <person name="Goeker M."/>
        </authorList>
    </citation>
    <scope>NUCLEOTIDE SEQUENCE [LARGE SCALE GENOMIC DNA]</scope>
    <source>
        <strain evidence="10 11">DSM 25059</strain>
    </source>
</reference>
<dbReference type="SUPFAM" id="SSF82866">
    <property type="entry name" value="Multidrug efflux transporter AcrB transmembrane domain"/>
    <property type="match status" value="2"/>
</dbReference>
<keyword evidence="6 9" id="KW-1133">Transmembrane helix</keyword>
<comment type="subcellular location">
    <subcellularLocation>
        <location evidence="1">Cell membrane</location>
        <topology evidence="1">Multi-pass membrane protein</topology>
    </subcellularLocation>
</comment>
<dbReference type="PANTHER" id="PTHR32063">
    <property type="match status" value="1"/>
</dbReference>
<keyword evidence="11" id="KW-1185">Reference proteome</keyword>
<feature type="transmembrane region" description="Helical" evidence="9">
    <location>
        <begin position="904"/>
        <end position="923"/>
    </location>
</feature>
<dbReference type="PANTHER" id="PTHR32063:SF24">
    <property type="entry name" value="CATION EFFLUX SYSTEM (ACRB_ACRD_ACRF FAMILY)"/>
    <property type="match status" value="1"/>
</dbReference>
<feature type="transmembrane region" description="Helical" evidence="9">
    <location>
        <begin position="508"/>
        <end position="531"/>
    </location>
</feature>
<dbReference type="PRINTS" id="PR00702">
    <property type="entry name" value="ACRIFLAVINRP"/>
</dbReference>
<keyword evidence="3" id="KW-0813">Transport</keyword>
<feature type="transmembrane region" description="Helical" evidence="9">
    <location>
        <begin position="393"/>
        <end position="413"/>
    </location>
</feature>
<feature type="transmembrane region" description="Helical" evidence="9">
    <location>
        <begin position="930"/>
        <end position="950"/>
    </location>
</feature>
<feature type="transmembrane region" description="Helical" evidence="9">
    <location>
        <begin position="1033"/>
        <end position="1055"/>
    </location>
</feature>
<dbReference type="RefSeq" id="WP_133494283.1">
    <property type="nucleotide sequence ID" value="NZ_BMLU01000002.1"/>
</dbReference>
<evidence type="ECO:0000256" key="2">
    <source>
        <dbReference type="ARBA" id="ARBA00010942"/>
    </source>
</evidence>
<proteinExistence type="inferred from homology"/>
<feature type="transmembrane region" description="Helical" evidence="9">
    <location>
        <begin position="12"/>
        <end position="31"/>
    </location>
</feature>
<dbReference type="SUPFAM" id="SSF82714">
    <property type="entry name" value="Multidrug efflux transporter AcrB TolC docking domain, DN and DC subdomains"/>
    <property type="match status" value="2"/>
</dbReference>
<dbReference type="InterPro" id="IPR001036">
    <property type="entry name" value="Acrflvin-R"/>
</dbReference>
<evidence type="ECO:0000256" key="9">
    <source>
        <dbReference type="SAM" id="Phobius"/>
    </source>
</evidence>
<dbReference type="InterPro" id="IPR027463">
    <property type="entry name" value="AcrB_DN_DC_subdom"/>
</dbReference>
<evidence type="ECO:0000313" key="11">
    <source>
        <dbReference type="Proteomes" id="UP000295493"/>
    </source>
</evidence>
<dbReference type="Gene3D" id="3.30.70.1320">
    <property type="entry name" value="Multidrug efflux transporter AcrB pore domain like"/>
    <property type="match status" value="2"/>
</dbReference>
<dbReference type="AlphaFoldDB" id="A0A4R6FU42"/>